<keyword evidence="1" id="KW-0732">Signal</keyword>
<dbReference type="InterPro" id="IPR006059">
    <property type="entry name" value="SBP"/>
</dbReference>
<accession>A0A9W6VQG5</accession>
<feature type="chain" id="PRO_5040750185" evidence="1">
    <location>
        <begin position="22"/>
        <end position="423"/>
    </location>
</feature>
<dbReference type="PANTHER" id="PTHR43649">
    <property type="entry name" value="ARABINOSE-BINDING PROTEIN-RELATED"/>
    <property type="match status" value="1"/>
</dbReference>
<organism evidence="2 3">
    <name type="scientific">Actinoallomurus iriomotensis</name>
    <dbReference type="NCBI Taxonomy" id="478107"/>
    <lineage>
        <taxon>Bacteria</taxon>
        <taxon>Bacillati</taxon>
        <taxon>Actinomycetota</taxon>
        <taxon>Actinomycetes</taxon>
        <taxon>Streptosporangiales</taxon>
        <taxon>Thermomonosporaceae</taxon>
        <taxon>Actinoallomurus</taxon>
    </lineage>
</organism>
<dbReference type="PANTHER" id="PTHR43649:SF12">
    <property type="entry name" value="DIACETYLCHITOBIOSE BINDING PROTEIN DASA"/>
    <property type="match status" value="1"/>
</dbReference>
<protein>
    <submittedName>
        <fullName evidence="2">ABC transporter substrate-binding protein</fullName>
    </submittedName>
</protein>
<feature type="signal peptide" evidence="1">
    <location>
        <begin position="1"/>
        <end position="21"/>
    </location>
</feature>
<gene>
    <name evidence="2" type="ORF">Airi01_028680</name>
</gene>
<comment type="caution">
    <text evidence="2">The sequence shown here is derived from an EMBL/GenBank/DDBJ whole genome shotgun (WGS) entry which is preliminary data.</text>
</comment>
<dbReference type="Proteomes" id="UP001165135">
    <property type="component" value="Unassembled WGS sequence"/>
</dbReference>
<dbReference type="SUPFAM" id="SSF53850">
    <property type="entry name" value="Periplasmic binding protein-like II"/>
    <property type="match status" value="1"/>
</dbReference>
<sequence length="423" mass="45938">MTVMKKLSAVLALCVVGVAMTACGSGSSGSGDKVHLTFWTHTHPPMIALNKKLIAEYEKAHPNVTIDYQQIPNTDFNTKMLTSLSNGSGPDVINMDDVALRGDYIPKRLLAPMDSAAQTAAEGRYLPNTLDGAKGPDGKVYGLPTEFNATAFAINKAAFKKAGLDPADPPKTWDDVAADGKKLIAAGQGGFNFLYLSAGQYTQQLQILLNETGGRIVSDDGKKATIDQPLGVQALELWNTLVNKDKLGDPHTASHDATAPFADFEAGKTSMTVMYPWGVGQIAQDNPKTYKNMEVVPLPQVDPSKPNGRWYGYYMAVNKASKHQAEAWKFIDYVTSQNQRWLTDVNFIQPVKDWSSSPAAAKVPFLKVWEQAYQQGRFDEVAPHWAEVQDAIKTAIESTVLDGKPAGSTLKQAADTINQSLSE</sequence>
<dbReference type="Gene3D" id="3.40.190.10">
    <property type="entry name" value="Periplasmic binding protein-like II"/>
    <property type="match status" value="1"/>
</dbReference>
<dbReference type="PROSITE" id="PS51257">
    <property type="entry name" value="PROKAR_LIPOPROTEIN"/>
    <property type="match status" value="1"/>
</dbReference>
<reference evidence="2" key="1">
    <citation type="submission" date="2023-03" db="EMBL/GenBank/DDBJ databases">
        <title>Actinoallomurus iriomotensis NBRC 103681.</title>
        <authorList>
            <person name="Ichikawa N."/>
            <person name="Sato H."/>
            <person name="Tonouchi N."/>
        </authorList>
    </citation>
    <scope>NUCLEOTIDE SEQUENCE</scope>
    <source>
        <strain evidence="2">NBRC 103681</strain>
    </source>
</reference>
<dbReference type="InterPro" id="IPR050490">
    <property type="entry name" value="Bact_solute-bd_prot1"/>
</dbReference>
<evidence type="ECO:0000256" key="1">
    <source>
        <dbReference type="SAM" id="SignalP"/>
    </source>
</evidence>
<dbReference type="Pfam" id="PF01547">
    <property type="entry name" value="SBP_bac_1"/>
    <property type="match status" value="1"/>
</dbReference>
<name>A0A9W6VQG5_9ACTN</name>
<proteinExistence type="predicted"/>
<evidence type="ECO:0000313" key="3">
    <source>
        <dbReference type="Proteomes" id="UP001165135"/>
    </source>
</evidence>
<dbReference type="EMBL" id="BSTJ01000003">
    <property type="protein sequence ID" value="GLY74601.1"/>
    <property type="molecule type" value="Genomic_DNA"/>
</dbReference>
<dbReference type="AlphaFoldDB" id="A0A9W6VQG5"/>
<evidence type="ECO:0000313" key="2">
    <source>
        <dbReference type="EMBL" id="GLY74601.1"/>
    </source>
</evidence>